<dbReference type="InterPro" id="IPR017208">
    <property type="entry name" value="UCP037442_abhydr"/>
</dbReference>
<reference evidence="2 3" key="1">
    <citation type="submission" date="2018-12" db="EMBL/GenBank/DDBJ databases">
        <authorList>
            <person name="Li F."/>
        </authorList>
    </citation>
    <scope>NUCLEOTIDE SEQUENCE [LARGE SCALE GENOMIC DNA]</scope>
    <source>
        <strain evidence="2 3">EGI 6500705</strain>
    </source>
</reference>
<comment type="caution">
    <text evidence="2">The sequence shown here is derived from an EMBL/GenBank/DDBJ whole genome shotgun (WGS) entry which is preliminary data.</text>
</comment>
<dbReference type="Proteomes" id="UP000274909">
    <property type="component" value="Unassembled WGS sequence"/>
</dbReference>
<dbReference type="RefSeq" id="WP_127051067.1">
    <property type="nucleotide sequence ID" value="NZ_RZGZ01000004.1"/>
</dbReference>
<evidence type="ECO:0000313" key="2">
    <source>
        <dbReference type="EMBL" id="RUQ98214.1"/>
    </source>
</evidence>
<dbReference type="EMBL" id="RZGZ01000004">
    <property type="protein sequence ID" value="RUQ98214.1"/>
    <property type="molecule type" value="Genomic_DNA"/>
</dbReference>
<dbReference type="Pfam" id="PF12697">
    <property type="entry name" value="Abhydrolase_6"/>
    <property type="match status" value="1"/>
</dbReference>
<sequence length="284" mass="30747">MSASTRVHHVASESPGLLVVHEYGEPARGRAPIVFLPALGVPLAYYLPLFTEWAARRRHVFGVELRGMPATPVDDLRRQPFGYGELVRHDLPAVFSLPALEEGAVAVGHSLGGQLAVLATASGAISPRAVVTIATGSSALHRSAPLVARWRRAAEIATVRMSSAALGYWPGHRLGFGGRQPRLLMRDWAFEARTGRYRLVGDPTDYESLLSTITPPILLVTIDGDPLITPESVDTLARRLPGTAERMTVAAGARDHFLWARRAPHLVIDPVDTWLAARDGVRCG</sequence>
<dbReference type="InterPro" id="IPR000073">
    <property type="entry name" value="AB_hydrolase_1"/>
</dbReference>
<protein>
    <submittedName>
        <fullName evidence="2">Alpha/beta fold hydrolase</fullName>
    </submittedName>
</protein>
<evidence type="ECO:0000259" key="1">
    <source>
        <dbReference type="Pfam" id="PF12697"/>
    </source>
</evidence>
<keyword evidence="2" id="KW-0378">Hydrolase</keyword>
<dbReference type="SUPFAM" id="SSF53474">
    <property type="entry name" value="alpha/beta-Hydrolases"/>
    <property type="match status" value="1"/>
</dbReference>
<dbReference type="PIRSF" id="PIRSF037442">
    <property type="entry name" value="UCP037442_abhydr"/>
    <property type="match status" value="1"/>
</dbReference>
<dbReference type="Gene3D" id="3.40.50.1820">
    <property type="entry name" value="alpha/beta hydrolase"/>
    <property type="match status" value="1"/>
</dbReference>
<dbReference type="OrthoDB" id="4536625at2"/>
<proteinExistence type="predicted"/>
<evidence type="ECO:0000313" key="3">
    <source>
        <dbReference type="Proteomes" id="UP000274909"/>
    </source>
</evidence>
<organism evidence="2 3">
    <name type="scientific">Labedella endophytica</name>
    <dbReference type="NCBI Taxonomy" id="1523160"/>
    <lineage>
        <taxon>Bacteria</taxon>
        <taxon>Bacillati</taxon>
        <taxon>Actinomycetota</taxon>
        <taxon>Actinomycetes</taxon>
        <taxon>Micrococcales</taxon>
        <taxon>Microbacteriaceae</taxon>
        <taxon>Labedella</taxon>
    </lineage>
</organism>
<dbReference type="GO" id="GO:0016787">
    <property type="term" value="F:hydrolase activity"/>
    <property type="evidence" value="ECO:0007669"/>
    <property type="project" value="UniProtKB-KW"/>
</dbReference>
<dbReference type="InterPro" id="IPR029058">
    <property type="entry name" value="AB_hydrolase_fold"/>
</dbReference>
<keyword evidence="3" id="KW-1185">Reference proteome</keyword>
<name>A0A433JPM1_9MICO</name>
<gene>
    <name evidence="2" type="ORF">ELQ94_14445</name>
</gene>
<dbReference type="AlphaFoldDB" id="A0A433JPM1"/>
<accession>A0A433JPM1</accession>
<feature type="domain" description="AB hydrolase-1" evidence="1">
    <location>
        <begin position="33"/>
        <end position="260"/>
    </location>
</feature>